<dbReference type="HOGENOM" id="CLU_2574751_0_0_1"/>
<proteinExistence type="predicted"/>
<reference evidence="1 2" key="1">
    <citation type="journal article" date="2011" name="PLoS Pathog.">
        <title>Endophytic Life Strategies Decoded by Genome and Transcriptome Analyses of the Mutualistic Root Symbiont Piriformospora indica.</title>
        <authorList>
            <person name="Zuccaro A."/>
            <person name="Lahrmann U."/>
            <person name="Guldener U."/>
            <person name="Langen G."/>
            <person name="Pfiffi S."/>
            <person name="Biedenkopf D."/>
            <person name="Wong P."/>
            <person name="Samans B."/>
            <person name="Grimm C."/>
            <person name="Basiewicz M."/>
            <person name="Murat C."/>
            <person name="Martin F."/>
            <person name="Kogel K.H."/>
        </authorList>
    </citation>
    <scope>NUCLEOTIDE SEQUENCE [LARGE SCALE GENOMIC DNA]</scope>
    <source>
        <strain evidence="1 2">DSM 11827</strain>
    </source>
</reference>
<organism evidence="1 2">
    <name type="scientific">Serendipita indica (strain DSM 11827)</name>
    <name type="common">Root endophyte fungus</name>
    <name type="synonym">Piriformospora indica</name>
    <dbReference type="NCBI Taxonomy" id="1109443"/>
    <lineage>
        <taxon>Eukaryota</taxon>
        <taxon>Fungi</taxon>
        <taxon>Dikarya</taxon>
        <taxon>Basidiomycota</taxon>
        <taxon>Agaricomycotina</taxon>
        <taxon>Agaricomycetes</taxon>
        <taxon>Sebacinales</taxon>
        <taxon>Serendipitaceae</taxon>
        <taxon>Serendipita</taxon>
    </lineage>
</organism>
<keyword evidence="2" id="KW-1185">Reference proteome</keyword>
<accession>G4U154</accession>
<evidence type="ECO:0000313" key="2">
    <source>
        <dbReference type="Proteomes" id="UP000007148"/>
    </source>
</evidence>
<name>G4U154_SERID</name>
<dbReference type="EMBL" id="CAFZ01001458">
    <property type="protein sequence ID" value="CCA77297.1"/>
    <property type="molecule type" value="Genomic_DNA"/>
</dbReference>
<evidence type="ECO:0000313" key="1">
    <source>
        <dbReference type="EMBL" id="CCA77297.1"/>
    </source>
</evidence>
<gene>
    <name evidence="1" type="ORF">PIIN_11274</name>
</gene>
<comment type="caution">
    <text evidence="1">The sequence shown here is derived from an EMBL/GenBank/DDBJ whole genome shotgun (WGS) entry which is preliminary data.</text>
</comment>
<protein>
    <submittedName>
        <fullName evidence="1">Uncharacterized protein</fullName>
    </submittedName>
</protein>
<dbReference type="InParanoid" id="G4U154"/>
<sequence>MDCTDTPKTLPLEHVQFGFEVYSPLTFFPVKLSNLSPQGVACAACIPHEDSNVISHEPLRSVSPVRDERRCSLEYCERITS</sequence>
<dbReference type="AlphaFoldDB" id="G4U154"/>
<dbReference type="Proteomes" id="UP000007148">
    <property type="component" value="Unassembled WGS sequence"/>
</dbReference>